<dbReference type="PROSITE" id="PS00687">
    <property type="entry name" value="ALDEHYDE_DEHYDR_GLU"/>
    <property type="match status" value="1"/>
</dbReference>
<dbReference type="CDD" id="cd07130">
    <property type="entry name" value="ALDH_F7_AASADH"/>
    <property type="match status" value="1"/>
</dbReference>
<evidence type="ECO:0000256" key="1">
    <source>
        <dbReference type="ARBA" id="ARBA00009986"/>
    </source>
</evidence>
<evidence type="ECO:0000313" key="9">
    <source>
        <dbReference type="EMBL" id="KAG9510919.1"/>
    </source>
</evidence>
<keyword evidence="4" id="KW-0520">NAD</keyword>
<dbReference type="InterPro" id="IPR016163">
    <property type="entry name" value="Ald_DH_C"/>
</dbReference>
<dbReference type="InterPro" id="IPR016161">
    <property type="entry name" value="Ald_DH/histidinol_DH"/>
</dbReference>
<keyword evidence="3 7" id="KW-0560">Oxidoreductase</keyword>
<evidence type="ECO:0000313" key="10">
    <source>
        <dbReference type="Proteomes" id="UP000825002"/>
    </source>
</evidence>
<protein>
    <recommendedName>
        <fullName evidence="5">aldehyde dehydrogenase (NAD(+))</fullName>
        <ecNumber evidence="5">1.2.1.3</ecNumber>
    </recommendedName>
</protein>
<dbReference type="Proteomes" id="UP000825002">
    <property type="component" value="Unassembled WGS sequence"/>
</dbReference>
<dbReference type="PANTHER" id="PTHR43521:SF1">
    <property type="entry name" value="ALPHA-AMINOADIPIC SEMIALDEHYDE DEHYDROGENASE"/>
    <property type="match status" value="1"/>
</dbReference>
<feature type="non-terminal residue" evidence="9">
    <location>
        <position position="1"/>
    </location>
</feature>
<dbReference type="EC" id="1.2.1.3" evidence="5"/>
<gene>
    <name evidence="9" type="primary">ALDH7A1</name>
    <name evidence="9" type="ORF">GZH46_00528</name>
</gene>
<dbReference type="InterPro" id="IPR029510">
    <property type="entry name" value="Ald_DH_CS_GLU"/>
</dbReference>
<dbReference type="InterPro" id="IPR015590">
    <property type="entry name" value="Aldehyde_DH_dom"/>
</dbReference>
<evidence type="ECO:0000256" key="7">
    <source>
        <dbReference type="RuleBase" id="RU003345"/>
    </source>
</evidence>
<organism evidence="9 10">
    <name type="scientific">Fragariocoptes setiger</name>
    <dbReference type="NCBI Taxonomy" id="1670756"/>
    <lineage>
        <taxon>Eukaryota</taxon>
        <taxon>Metazoa</taxon>
        <taxon>Ecdysozoa</taxon>
        <taxon>Arthropoda</taxon>
        <taxon>Chelicerata</taxon>
        <taxon>Arachnida</taxon>
        <taxon>Acari</taxon>
        <taxon>Acariformes</taxon>
        <taxon>Trombidiformes</taxon>
        <taxon>Prostigmata</taxon>
        <taxon>Eupodina</taxon>
        <taxon>Eriophyoidea</taxon>
        <taxon>Phytoptidae</taxon>
        <taxon>Fragariocoptes</taxon>
    </lineage>
</organism>
<feature type="active site" evidence="6">
    <location>
        <position position="192"/>
    </location>
</feature>
<proteinExistence type="inferred from homology"/>
<sequence>MPMPERGEIVRQIGDRLRTHKRDLGKLISLEMGKILTEGEGEVQEFIDICDYAAGLSRMIGGQIIPSERSGHTLLEMWNPLGTIGVITAFNFPIAVYGWNCAIALICGNTIVWKGAPTTPLTSIATMSIIAQVFEENRLPRAMSTLVCGQSDIGEAMAKDNRLPLISFTGSTEVGLKVSLNVQQRFGRSLLELGGNNAIVVCDDADLAMVKRSALFACVGTAGQRCTTTRRIFVHESIHDKVISSLIDAYRQVKIGNPLQSNVICGPLHSEKSVSIYEETITVAQAAGGVVRFGGKKLVKPNVPGNKYVQPTIISDLPHSHELVKRETFVPIVYVIKFSKFEEAVEWNNEVDQGLSSSLFTRDIGRIFEWLGPKGSDCGIVNVNIPTNGAEIGGAFGGNKHTGGGRESGSDSWKQYMRRSTCTINFSNQLPLAQGIKFD</sequence>
<evidence type="ECO:0000256" key="3">
    <source>
        <dbReference type="ARBA" id="ARBA00023002"/>
    </source>
</evidence>
<accession>A0ABQ7SBW9</accession>
<comment type="subunit">
    <text evidence="2">Homotetramer.</text>
</comment>
<dbReference type="InterPro" id="IPR016162">
    <property type="entry name" value="Ald_DH_N"/>
</dbReference>
<reference evidence="9 10" key="1">
    <citation type="submission" date="2020-10" db="EMBL/GenBank/DDBJ databases">
        <authorList>
            <person name="Klimov P.B."/>
            <person name="Dyachkov S.M."/>
            <person name="Chetverikov P.E."/>
        </authorList>
    </citation>
    <scope>NUCLEOTIDE SEQUENCE [LARGE SCALE GENOMIC DNA]</scope>
    <source>
        <strain evidence="9">BMOC 18-1129-001#AD2665</strain>
        <tissue evidence="9">Entire mites</tissue>
    </source>
</reference>
<dbReference type="SUPFAM" id="SSF53720">
    <property type="entry name" value="ALDH-like"/>
    <property type="match status" value="1"/>
</dbReference>
<keyword evidence="10" id="KW-1185">Reference proteome</keyword>
<evidence type="ECO:0000256" key="4">
    <source>
        <dbReference type="ARBA" id="ARBA00023027"/>
    </source>
</evidence>
<dbReference type="InterPro" id="IPR044638">
    <property type="entry name" value="ALDH7A1-like"/>
</dbReference>
<evidence type="ECO:0000256" key="2">
    <source>
        <dbReference type="ARBA" id="ARBA00011881"/>
    </source>
</evidence>
<evidence type="ECO:0000256" key="6">
    <source>
        <dbReference type="PROSITE-ProRule" id="PRU10007"/>
    </source>
</evidence>
<comment type="similarity">
    <text evidence="1 7">Belongs to the aldehyde dehydrogenase family.</text>
</comment>
<dbReference type="EMBL" id="JAIFTH010000054">
    <property type="protein sequence ID" value="KAG9510919.1"/>
    <property type="molecule type" value="Genomic_DNA"/>
</dbReference>
<evidence type="ECO:0000256" key="5">
    <source>
        <dbReference type="ARBA" id="ARBA00024226"/>
    </source>
</evidence>
<dbReference type="PANTHER" id="PTHR43521">
    <property type="entry name" value="ALPHA-AMINOADIPIC SEMIALDEHYDE DEHYDROGENASE"/>
    <property type="match status" value="1"/>
</dbReference>
<dbReference type="Pfam" id="PF00171">
    <property type="entry name" value="Aldedh"/>
    <property type="match status" value="1"/>
</dbReference>
<comment type="caution">
    <text evidence="9">The sequence shown here is derived from an EMBL/GenBank/DDBJ whole genome shotgun (WGS) entry which is preliminary data.</text>
</comment>
<dbReference type="Gene3D" id="3.40.309.10">
    <property type="entry name" value="Aldehyde Dehydrogenase, Chain A, domain 2"/>
    <property type="match status" value="1"/>
</dbReference>
<name>A0ABQ7SBW9_9ACAR</name>
<evidence type="ECO:0000259" key="8">
    <source>
        <dbReference type="Pfam" id="PF00171"/>
    </source>
</evidence>
<dbReference type="Gene3D" id="3.40.605.10">
    <property type="entry name" value="Aldehyde Dehydrogenase, Chain A, domain 1"/>
    <property type="match status" value="1"/>
</dbReference>
<feature type="domain" description="Aldehyde dehydrogenase" evidence="8">
    <location>
        <begin position="1"/>
        <end position="420"/>
    </location>
</feature>